<evidence type="ECO:0000256" key="1">
    <source>
        <dbReference type="SAM" id="MobiDB-lite"/>
    </source>
</evidence>
<feature type="compositionally biased region" description="Low complexity" evidence="1">
    <location>
        <begin position="51"/>
        <end position="64"/>
    </location>
</feature>
<sequence>MRSRVESEDNARRLKLLHEAKRKAVGWLQELKQASKRSSKAKNKLASQEDATPSSSASGGCAAPVETEKPPVQHTVLPTIIITAVSTPTEPCPSINTCSKLLTLCEQRE</sequence>
<organism evidence="4">
    <name type="scientific">Enterobius vermicularis</name>
    <name type="common">Human pinworm</name>
    <dbReference type="NCBI Taxonomy" id="51028"/>
    <lineage>
        <taxon>Eukaryota</taxon>
        <taxon>Metazoa</taxon>
        <taxon>Ecdysozoa</taxon>
        <taxon>Nematoda</taxon>
        <taxon>Chromadorea</taxon>
        <taxon>Rhabditida</taxon>
        <taxon>Spirurina</taxon>
        <taxon>Oxyuridomorpha</taxon>
        <taxon>Oxyuroidea</taxon>
        <taxon>Oxyuridae</taxon>
        <taxon>Enterobius</taxon>
    </lineage>
</organism>
<dbReference type="Proteomes" id="UP000274131">
    <property type="component" value="Unassembled WGS sequence"/>
</dbReference>
<reference evidence="2 3" key="2">
    <citation type="submission" date="2018-10" db="EMBL/GenBank/DDBJ databases">
        <authorList>
            <consortium name="Pathogen Informatics"/>
        </authorList>
    </citation>
    <scope>NUCLEOTIDE SEQUENCE [LARGE SCALE GENOMIC DNA]</scope>
</reference>
<gene>
    <name evidence="2" type="ORF">EVEC_LOCUS6206</name>
</gene>
<dbReference type="WBParaSite" id="EVEC_0000663201-mRNA-1">
    <property type="protein sequence ID" value="EVEC_0000663201-mRNA-1"/>
    <property type="gene ID" value="EVEC_0000663201"/>
</dbReference>
<dbReference type="EMBL" id="UXUI01008417">
    <property type="protein sequence ID" value="VDD91455.1"/>
    <property type="molecule type" value="Genomic_DNA"/>
</dbReference>
<proteinExistence type="predicted"/>
<protein>
    <submittedName>
        <fullName evidence="4">Remorin_C domain-containing protein</fullName>
    </submittedName>
</protein>
<evidence type="ECO:0000313" key="4">
    <source>
        <dbReference type="WBParaSite" id="EVEC_0000663201-mRNA-1"/>
    </source>
</evidence>
<keyword evidence="3" id="KW-1185">Reference proteome</keyword>
<evidence type="ECO:0000313" key="2">
    <source>
        <dbReference type="EMBL" id="VDD91455.1"/>
    </source>
</evidence>
<evidence type="ECO:0000313" key="3">
    <source>
        <dbReference type="Proteomes" id="UP000274131"/>
    </source>
</evidence>
<feature type="compositionally biased region" description="Basic residues" evidence="1">
    <location>
        <begin position="34"/>
        <end position="43"/>
    </location>
</feature>
<feature type="region of interest" description="Disordered" evidence="1">
    <location>
        <begin position="33"/>
        <end position="70"/>
    </location>
</feature>
<accession>A0A0N4V8F6</accession>
<reference evidence="4" key="1">
    <citation type="submission" date="2017-02" db="UniProtKB">
        <authorList>
            <consortium name="WormBaseParasite"/>
        </authorList>
    </citation>
    <scope>IDENTIFICATION</scope>
</reference>
<name>A0A0N4V8F6_ENTVE</name>
<dbReference type="AlphaFoldDB" id="A0A0N4V8F6"/>